<reference evidence="6 7" key="1">
    <citation type="submission" date="2017-08" db="EMBL/GenBank/DDBJ databases">
        <title>The complete genome sequence of Nocardiopsis gilva YIM 90087.</title>
        <authorList>
            <person name="Yin M."/>
            <person name="Tang S."/>
        </authorList>
    </citation>
    <scope>NUCLEOTIDE SEQUENCE [LARGE SCALE GENOMIC DNA]</scope>
    <source>
        <strain evidence="6 7">YIM 90087</strain>
    </source>
</reference>
<feature type="domain" description="Nudix hydrolase" evidence="5">
    <location>
        <begin position="19"/>
        <end position="148"/>
    </location>
</feature>
<sequence length="159" mass="17808">MATPEFILRLRKHVGHELLWLTGVTGVVVDPDDRVLLHQRADDGCWAPPGGILEPGEQPAAALAREVAEETGVHVVPERVACIVTEQPWTYSNGDVVQILDITFRCRPSGGEIRLDRDESLDAGWFAPDELPEMSEALLRRVRLAREERGEAWYQPYGE</sequence>
<dbReference type="Pfam" id="PF00293">
    <property type="entry name" value="NUDIX"/>
    <property type="match status" value="1"/>
</dbReference>
<dbReference type="Gene3D" id="3.90.79.10">
    <property type="entry name" value="Nucleoside Triphosphate Pyrophosphohydrolase"/>
    <property type="match status" value="1"/>
</dbReference>
<dbReference type="PROSITE" id="PS51462">
    <property type="entry name" value="NUDIX"/>
    <property type="match status" value="1"/>
</dbReference>
<keyword evidence="3 4" id="KW-0378">Hydrolase</keyword>
<dbReference type="EMBL" id="CP022753">
    <property type="protein sequence ID" value="ASU82097.1"/>
    <property type="molecule type" value="Genomic_DNA"/>
</dbReference>
<dbReference type="GO" id="GO:0016787">
    <property type="term" value="F:hydrolase activity"/>
    <property type="evidence" value="ECO:0007669"/>
    <property type="project" value="UniProtKB-KW"/>
</dbReference>
<evidence type="ECO:0000259" key="5">
    <source>
        <dbReference type="PROSITE" id="PS51462"/>
    </source>
</evidence>
<dbReference type="PRINTS" id="PR00502">
    <property type="entry name" value="NUDIXFAMILY"/>
</dbReference>
<keyword evidence="7" id="KW-1185">Reference proteome</keyword>
<dbReference type="RefSeq" id="WP_017620727.1">
    <property type="nucleotide sequence ID" value="NZ_ANBG01000348.1"/>
</dbReference>
<dbReference type="InterPro" id="IPR020084">
    <property type="entry name" value="NUDIX_hydrolase_CS"/>
</dbReference>
<dbReference type="InterPro" id="IPR000086">
    <property type="entry name" value="NUDIX_hydrolase_dom"/>
</dbReference>
<dbReference type="PROSITE" id="PS00893">
    <property type="entry name" value="NUDIX_BOX"/>
    <property type="match status" value="1"/>
</dbReference>
<dbReference type="KEGG" id="ngv:CDO52_04245"/>
<gene>
    <name evidence="6" type="ORF">CDO52_04245</name>
</gene>
<organism evidence="6 7">
    <name type="scientific">Nocardiopsis gilva YIM 90087</name>
    <dbReference type="NCBI Taxonomy" id="1235441"/>
    <lineage>
        <taxon>Bacteria</taxon>
        <taxon>Bacillati</taxon>
        <taxon>Actinomycetota</taxon>
        <taxon>Actinomycetes</taxon>
        <taxon>Streptosporangiales</taxon>
        <taxon>Nocardiopsidaceae</taxon>
        <taxon>Nocardiopsis</taxon>
    </lineage>
</organism>
<accession>A0A223S201</accession>
<comment type="similarity">
    <text evidence="2 4">Belongs to the Nudix hydrolase family.</text>
</comment>
<dbReference type="InterPro" id="IPR015797">
    <property type="entry name" value="NUDIX_hydrolase-like_dom_sf"/>
</dbReference>
<protein>
    <submittedName>
        <fullName evidence="6">NUDIX domain-containing protein</fullName>
    </submittedName>
</protein>
<dbReference type="Proteomes" id="UP000215005">
    <property type="component" value="Chromosome"/>
</dbReference>
<dbReference type="InterPro" id="IPR020476">
    <property type="entry name" value="Nudix_hydrolase"/>
</dbReference>
<evidence type="ECO:0000256" key="2">
    <source>
        <dbReference type="ARBA" id="ARBA00005582"/>
    </source>
</evidence>
<dbReference type="PANTHER" id="PTHR43046:SF16">
    <property type="entry name" value="ADP-RIBOSE PYROPHOSPHATASE YJHB-RELATED"/>
    <property type="match status" value="1"/>
</dbReference>
<dbReference type="OrthoDB" id="9814308at2"/>
<evidence type="ECO:0000256" key="1">
    <source>
        <dbReference type="ARBA" id="ARBA00001946"/>
    </source>
</evidence>
<proteinExistence type="inferred from homology"/>
<dbReference type="SUPFAM" id="SSF55811">
    <property type="entry name" value="Nudix"/>
    <property type="match status" value="1"/>
</dbReference>
<evidence type="ECO:0000313" key="6">
    <source>
        <dbReference type="EMBL" id="ASU82097.1"/>
    </source>
</evidence>
<dbReference type="AlphaFoldDB" id="A0A223S201"/>
<evidence type="ECO:0000256" key="3">
    <source>
        <dbReference type="ARBA" id="ARBA00022801"/>
    </source>
</evidence>
<dbReference type="PANTHER" id="PTHR43046">
    <property type="entry name" value="GDP-MANNOSE MANNOSYL HYDROLASE"/>
    <property type="match status" value="1"/>
</dbReference>
<evidence type="ECO:0000313" key="7">
    <source>
        <dbReference type="Proteomes" id="UP000215005"/>
    </source>
</evidence>
<evidence type="ECO:0000256" key="4">
    <source>
        <dbReference type="RuleBase" id="RU003476"/>
    </source>
</evidence>
<name>A0A223S201_9ACTN</name>
<dbReference type="CDD" id="cd18879">
    <property type="entry name" value="NUDIX_Hydrolase"/>
    <property type="match status" value="1"/>
</dbReference>
<comment type="cofactor">
    <cofactor evidence="1">
        <name>Mg(2+)</name>
        <dbReference type="ChEBI" id="CHEBI:18420"/>
    </cofactor>
</comment>